<organism evidence="1 2">
    <name type="scientific">Pollutimonas bauzanensis</name>
    <dbReference type="NCBI Taxonomy" id="658167"/>
    <lineage>
        <taxon>Bacteria</taxon>
        <taxon>Pseudomonadati</taxon>
        <taxon>Pseudomonadota</taxon>
        <taxon>Betaproteobacteria</taxon>
        <taxon>Burkholderiales</taxon>
        <taxon>Alcaligenaceae</taxon>
        <taxon>Pollutimonas</taxon>
    </lineage>
</organism>
<accession>A0A1M5MLK9</accession>
<evidence type="ECO:0000313" key="1">
    <source>
        <dbReference type="EMBL" id="SHG77643.1"/>
    </source>
</evidence>
<proteinExistence type="predicted"/>
<name>A0A1M5MLK9_9BURK</name>
<dbReference type="AlphaFoldDB" id="A0A1M5MLK9"/>
<evidence type="ECO:0000313" key="2">
    <source>
        <dbReference type="Proteomes" id="UP000184226"/>
    </source>
</evidence>
<dbReference type="EMBL" id="FQXE01000001">
    <property type="protein sequence ID" value="SHG77643.1"/>
    <property type="molecule type" value="Genomic_DNA"/>
</dbReference>
<dbReference type="Proteomes" id="UP000184226">
    <property type="component" value="Unassembled WGS sequence"/>
</dbReference>
<protein>
    <submittedName>
        <fullName evidence="1">Uncharacterized protein</fullName>
    </submittedName>
</protein>
<sequence>MAPACASSPACNKAMSDIGQVVIASSKIEADYIRANNGGETPFLDRPGMASYRRVSPELPGIGWPVG</sequence>
<reference evidence="1 2" key="1">
    <citation type="submission" date="2016-11" db="EMBL/GenBank/DDBJ databases">
        <authorList>
            <person name="Jaros S."/>
            <person name="Januszkiewicz K."/>
            <person name="Wedrychowicz H."/>
        </authorList>
    </citation>
    <scope>NUCLEOTIDE SEQUENCE [LARGE SCALE GENOMIC DNA]</scope>
    <source>
        <strain evidence="1 2">CGMCC 1.10190</strain>
    </source>
</reference>
<keyword evidence="2" id="KW-1185">Reference proteome</keyword>
<gene>
    <name evidence="1" type="ORF">SAMN04488135_101245</name>
</gene>